<dbReference type="Pfam" id="PF00584">
    <property type="entry name" value="SecE"/>
    <property type="match status" value="1"/>
</dbReference>
<evidence type="ECO:0000256" key="7">
    <source>
        <dbReference type="ARBA" id="ARBA00023010"/>
    </source>
</evidence>
<dbReference type="GO" id="GO:0005886">
    <property type="term" value="C:plasma membrane"/>
    <property type="evidence" value="ECO:0007669"/>
    <property type="project" value="UniProtKB-SubCell"/>
</dbReference>
<evidence type="ECO:0000313" key="12">
    <source>
        <dbReference type="Proteomes" id="UP000003020"/>
    </source>
</evidence>
<protein>
    <recommendedName>
        <fullName evidence="9">Protein translocase subunit SecE</fullName>
    </recommendedName>
</protein>
<dbReference type="HOGENOM" id="CLU_113663_1_1_11"/>
<sequence>MEVRAKRPIRFSSQGGLAVSDEQQPKNSGASRPTGKRQLSGAATTSSADYADKHVVRVEDKNHDDTPGGGVAAFPGEVVSEMKKVVWPTAKEMLQYTLITFAFLIVLTILVWGVDTLAGLGVEQVLSD</sequence>
<keyword evidence="8 9" id="KW-0472">Membrane</keyword>
<keyword evidence="2 9" id="KW-0813">Transport</keyword>
<keyword evidence="5 9" id="KW-0653">Protein transport</keyword>
<evidence type="ECO:0000256" key="8">
    <source>
        <dbReference type="ARBA" id="ARBA00023136"/>
    </source>
</evidence>
<keyword evidence="12" id="KW-1185">Reference proteome</keyword>
<dbReference type="GO" id="GO:0065002">
    <property type="term" value="P:intracellular protein transmembrane transport"/>
    <property type="evidence" value="ECO:0007669"/>
    <property type="project" value="UniProtKB-UniRule"/>
</dbReference>
<evidence type="ECO:0000256" key="10">
    <source>
        <dbReference type="SAM" id="MobiDB-lite"/>
    </source>
</evidence>
<dbReference type="GO" id="GO:0008320">
    <property type="term" value="F:protein transmembrane transporter activity"/>
    <property type="evidence" value="ECO:0007669"/>
    <property type="project" value="UniProtKB-UniRule"/>
</dbReference>
<dbReference type="Proteomes" id="UP000003020">
    <property type="component" value="Unassembled WGS sequence"/>
</dbReference>
<comment type="similarity">
    <text evidence="9">Belongs to the SecE/SEC61-gamma family.</text>
</comment>
<feature type="region of interest" description="Disordered" evidence="10">
    <location>
        <begin position="1"/>
        <end position="52"/>
    </location>
</feature>
<dbReference type="Gene3D" id="1.20.5.1030">
    <property type="entry name" value="Preprotein translocase secy subunit"/>
    <property type="match status" value="1"/>
</dbReference>
<name>E2S0G3_9CORY</name>
<evidence type="ECO:0000256" key="5">
    <source>
        <dbReference type="ARBA" id="ARBA00022927"/>
    </source>
</evidence>
<accession>E2S0G3</accession>
<dbReference type="InterPro" id="IPR038379">
    <property type="entry name" value="SecE_sf"/>
</dbReference>
<feature type="transmembrane region" description="Helical" evidence="9">
    <location>
        <begin position="93"/>
        <end position="114"/>
    </location>
</feature>
<dbReference type="PANTHER" id="PTHR33910:SF1">
    <property type="entry name" value="PROTEIN TRANSLOCASE SUBUNIT SECE"/>
    <property type="match status" value="1"/>
</dbReference>
<dbReference type="InterPro" id="IPR001901">
    <property type="entry name" value="Translocase_SecE/Sec61-g"/>
</dbReference>
<dbReference type="eggNOG" id="COG0690">
    <property type="taxonomic scope" value="Bacteria"/>
</dbReference>
<evidence type="ECO:0000256" key="4">
    <source>
        <dbReference type="ARBA" id="ARBA00022692"/>
    </source>
</evidence>
<evidence type="ECO:0000256" key="3">
    <source>
        <dbReference type="ARBA" id="ARBA00022475"/>
    </source>
</evidence>
<comment type="caution">
    <text evidence="11">The sequence shown here is derived from an EMBL/GenBank/DDBJ whole genome shotgun (WGS) entry which is preliminary data.</text>
</comment>
<comment type="subunit">
    <text evidence="9">Component of the Sec protein translocase complex. Heterotrimer consisting of SecY, SecE and SecG subunits. The heterotrimers can form oligomers, although 1 heterotrimer is thought to be able to translocate proteins. Interacts with the ribosome. Interacts with SecDF, and other proteins may be involved. Interacts with SecA.</text>
</comment>
<dbReference type="EMBL" id="ABYQ02000001">
    <property type="protein sequence ID" value="EFQ81735.1"/>
    <property type="molecule type" value="Genomic_DNA"/>
</dbReference>
<keyword evidence="7 9" id="KW-0811">Translocation</keyword>
<dbReference type="HAMAP" id="MF_00422">
    <property type="entry name" value="SecE"/>
    <property type="match status" value="1"/>
</dbReference>
<reference evidence="11 12" key="1">
    <citation type="submission" date="2010-08" db="EMBL/GenBank/DDBJ databases">
        <authorList>
            <person name="Muzny D."/>
            <person name="Qin X."/>
            <person name="Buhay C."/>
            <person name="Dugan-Rocha S."/>
            <person name="Ding Y."/>
            <person name="Chen G."/>
            <person name="Hawes A."/>
            <person name="Holder M."/>
            <person name="Jhangiani S."/>
            <person name="Johnson A."/>
            <person name="Khan Z."/>
            <person name="Li Z."/>
            <person name="Liu W."/>
            <person name="Liu X."/>
            <person name="Perez L."/>
            <person name="Shen H."/>
            <person name="Wang Q."/>
            <person name="Watt J."/>
            <person name="Xi L."/>
            <person name="Xin Y."/>
            <person name="Zhou J."/>
            <person name="Deng J."/>
            <person name="Jiang H."/>
            <person name="Liu Y."/>
            <person name="Qu J."/>
            <person name="Song X.-Z."/>
            <person name="Zhang L."/>
            <person name="Villasana D."/>
            <person name="Johnson A."/>
            <person name="Liu J."/>
            <person name="Liyanage D."/>
            <person name="Lorensuhewa L."/>
            <person name="Robinson T."/>
            <person name="Song A."/>
            <person name="Song B.-B."/>
            <person name="Dinh H."/>
            <person name="Thornton R."/>
            <person name="Coyle M."/>
            <person name="Francisco L."/>
            <person name="Jackson L."/>
            <person name="Javaid M."/>
            <person name="Korchina V."/>
            <person name="Kovar C."/>
            <person name="Mata R."/>
            <person name="Mathew T."/>
            <person name="Ngo R."/>
            <person name="Nguyen L."/>
            <person name="Nguyen N."/>
            <person name="Okwuonu G."/>
            <person name="Ongeri F."/>
            <person name="Pham C."/>
            <person name="Simmons D."/>
            <person name="Wilczek-Boney K."/>
            <person name="Hale W."/>
            <person name="Jakkamsetti A."/>
            <person name="Pham P."/>
            <person name="Ruth R."/>
            <person name="San Lucas F."/>
            <person name="Warren J."/>
            <person name="Zhang J."/>
            <person name="Zhao Z."/>
            <person name="Zhou C."/>
            <person name="Zhu D."/>
            <person name="Lee S."/>
            <person name="Bess C."/>
            <person name="Blankenburg K."/>
            <person name="Forbes L."/>
            <person name="Fu Q."/>
            <person name="Gubbala S."/>
            <person name="Hirani K."/>
            <person name="Jayaseelan J.C."/>
            <person name="Lara F."/>
            <person name="Munidasa M."/>
            <person name="Palculict T."/>
            <person name="Patil S."/>
            <person name="Pu L.-L."/>
            <person name="Saada N."/>
            <person name="Tang L."/>
            <person name="Weissenberger G."/>
            <person name="Zhu Y."/>
            <person name="Hemphill L."/>
            <person name="Shang Y."/>
            <person name="Youmans B."/>
            <person name="Ayvaz T."/>
            <person name="Ross M."/>
            <person name="Santibanez J."/>
            <person name="Aqrawi P."/>
            <person name="Gross S."/>
            <person name="Joshi V."/>
            <person name="Fowler G."/>
            <person name="Nazareth L."/>
            <person name="Reid J."/>
            <person name="Worley K."/>
            <person name="Petrosino J."/>
            <person name="Highlander S."/>
            <person name="Gibbs R."/>
        </authorList>
    </citation>
    <scope>NUCLEOTIDE SEQUENCE [LARGE SCALE GENOMIC DNA]</scope>
    <source>
        <strain evidence="11 12">ATCC 33035</strain>
    </source>
</reference>
<proteinExistence type="inferred from homology"/>
<evidence type="ECO:0000256" key="1">
    <source>
        <dbReference type="ARBA" id="ARBA00004370"/>
    </source>
</evidence>
<dbReference type="AlphaFoldDB" id="E2S0G3"/>
<evidence type="ECO:0000256" key="2">
    <source>
        <dbReference type="ARBA" id="ARBA00022448"/>
    </source>
</evidence>
<evidence type="ECO:0000313" key="11">
    <source>
        <dbReference type="EMBL" id="EFQ81735.1"/>
    </source>
</evidence>
<feature type="compositionally biased region" description="Polar residues" evidence="10">
    <location>
        <begin position="11"/>
        <end position="31"/>
    </location>
</feature>
<dbReference type="NCBIfam" id="NF005783">
    <property type="entry name" value="PRK07597.9-4"/>
    <property type="match status" value="1"/>
</dbReference>
<dbReference type="GO" id="GO:0043952">
    <property type="term" value="P:protein transport by the Sec complex"/>
    <property type="evidence" value="ECO:0007669"/>
    <property type="project" value="UniProtKB-UniRule"/>
</dbReference>
<keyword evidence="4 9" id="KW-0812">Transmembrane</keyword>
<dbReference type="GO" id="GO:0009306">
    <property type="term" value="P:protein secretion"/>
    <property type="evidence" value="ECO:0007669"/>
    <property type="project" value="UniProtKB-UniRule"/>
</dbReference>
<organism evidence="11 12">
    <name type="scientific">Corynebacterium pseudogenitalium ATCC 33035</name>
    <dbReference type="NCBI Taxonomy" id="525264"/>
    <lineage>
        <taxon>Bacteria</taxon>
        <taxon>Bacillati</taxon>
        <taxon>Actinomycetota</taxon>
        <taxon>Actinomycetes</taxon>
        <taxon>Mycobacteriales</taxon>
        <taxon>Corynebacteriaceae</taxon>
        <taxon>Corynebacterium</taxon>
    </lineage>
</organism>
<evidence type="ECO:0000256" key="9">
    <source>
        <dbReference type="HAMAP-Rule" id="MF_00422"/>
    </source>
</evidence>
<dbReference type="GO" id="GO:0006605">
    <property type="term" value="P:protein targeting"/>
    <property type="evidence" value="ECO:0007669"/>
    <property type="project" value="UniProtKB-UniRule"/>
</dbReference>
<gene>
    <name evidence="9 11" type="primary">secE</name>
    <name evidence="11" type="ORF">HMPREF0305_10015</name>
</gene>
<dbReference type="NCBIfam" id="TIGR00964">
    <property type="entry name" value="secE_bact"/>
    <property type="match status" value="1"/>
</dbReference>
<comment type="function">
    <text evidence="9">Essential subunit of the Sec protein translocation channel SecYEG. Clamps together the 2 halves of SecY. May contact the channel plug during translocation.</text>
</comment>
<comment type="subcellular location">
    <subcellularLocation>
        <location evidence="9">Cell membrane</location>
        <topology evidence="9">Single-pass membrane protein</topology>
    </subcellularLocation>
    <subcellularLocation>
        <location evidence="1">Membrane</location>
    </subcellularLocation>
</comment>
<keyword evidence="6 9" id="KW-1133">Transmembrane helix</keyword>
<dbReference type="PANTHER" id="PTHR33910">
    <property type="entry name" value="PROTEIN TRANSLOCASE SUBUNIT SECE"/>
    <property type="match status" value="1"/>
</dbReference>
<dbReference type="InterPro" id="IPR005807">
    <property type="entry name" value="SecE_bac"/>
</dbReference>
<keyword evidence="3 9" id="KW-1003">Cell membrane</keyword>
<evidence type="ECO:0000256" key="6">
    <source>
        <dbReference type="ARBA" id="ARBA00022989"/>
    </source>
</evidence>